<reference evidence="1 2" key="1">
    <citation type="submission" date="2018-09" db="EMBL/GenBank/DDBJ databases">
        <title>The draft genome of Acinetobacter spp. strains.</title>
        <authorList>
            <person name="Qin J."/>
            <person name="Feng Y."/>
            <person name="Zong Z."/>
        </authorList>
    </citation>
    <scope>NUCLEOTIDE SEQUENCE [LARGE SCALE GENOMIC DNA]</scope>
    <source>
        <strain evidence="1 2">WCHAc060002</strain>
    </source>
</reference>
<dbReference type="Proteomes" id="UP000281084">
    <property type="component" value="Unassembled WGS sequence"/>
</dbReference>
<dbReference type="AlphaFoldDB" id="A0A3A8FTQ3"/>
<dbReference type="RefSeq" id="WP_120368115.1">
    <property type="nucleotide sequence ID" value="NZ_RAXZ01000026.1"/>
</dbReference>
<evidence type="ECO:0000313" key="1">
    <source>
        <dbReference type="EMBL" id="RKG49216.1"/>
    </source>
</evidence>
<evidence type="ECO:0000313" key="2">
    <source>
        <dbReference type="Proteomes" id="UP000281084"/>
    </source>
</evidence>
<proteinExistence type="predicted"/>
<name>A0A3A8FTQ3_9GAMM</name>
<organism evidence="1 2">
    <name type="scientific">Acinetobacter cumulans</name>
    <dbReference type="NCBI Taxonomy" id="2136182"/>
    <lineage>
        <taxon>Bacteria</taxon>
        <taxon>Pseudomonadati</taxon>
        <taxon>Pseudomonadota</taxon>
        <taxon>Gammaproteobacteria</taxon>
        <taxon>Moraxellales</taxon>
        <taxon>Moraxellaceae</taxon>
        <taxon>Acinetobacter</taxon>
    </lineage>
</organism>
<protein>
    <submittedName>
        <fullName evidence="1">Uncharacterized protein</fullName>
    </submittedName>
</protein>
<accession>A0A3A8FTQ3</accession>
<gene>
    <name evidence="1" type="ORF">D7V64_14210</name>
</gene>
<sequence length="128" mass="15435">MGIAEYSKRHYVQISLIIIFSSFTIHTLREHFFLINKAKELSKNHQNIYLGCLYLEKAFSTKHGIERHDVNINGEKLLLQDMNIHGFPFHYKYFIFQQKIKHNTCYKVRYIKVNYLLANRTYIYDLVE</sequence>
<dbReference type="EMBL" id="RAXZ01000026">
    <property type="protein sequence ID" value="RKG49216.1"/>
    <property type="molecule type" value="Genomic_DNA"/>
</dbReference>
<comment type="caution">
    <text evidence="1">The sequence shown here is derived from an EMBL/GenBank/DDBJ whole genome shotgun (WGS) entry which is preliminary data.</text>
</comment>